<evidence type="ECO:0000313" key="1">
    <source>
        <dbReference type="EMBL" id="KRO09811.1"/>
    </source>
</evidence>
<dbReference type="InterPro" id="IPR006427">
    <property type="entry name" value="Portal_HK97"/>
</dbReference>
<sequence length="375" mass="42542">MELFQKRQDASYMFDVDYLDDVGDKIYAKRMAVDKVINFIARAVSTTEFKFYNGTNDLKSPWDYKLNVRPNTDLSAANFWQEVVYKLIKDNEVLVIKNDTDDLLIADSFVRHESANFPDIFDGVTVKTYQFKRSFNMDEVWYMTYNNENLERYVSGLWGDYGRLLGRLIEINLRNNQIRGTVKANIAQGTQEQKQALLQKYVDKIFSSFKKNSVAIVPVTDGFEYNEVSGTAGEKNQSVDEISKLLAGFTDEVANILGVPPALVHGQNAEVDQNSKSFIQYCLKPLLNKIDDELNAKLFTQVEYESGKHVETVGLDRPSMFDVAEPIDKLISAGVANPNVILHELGLPKRPNGDEYVITKNYTTQSKGGDLDDNN</sequence>
<proteinExistence type="predicted"/>
<evidence type="ECO:0000313" key="2">
    <source>
        <dbReference type="Proteomes" id="UP000051884"/>
    </source>
</evidence>
<dbReference type="EMBL" id="JQCH01000012">
    <property type="protein sequence ID" value="KRO09811.1"/>
    <property type="molecule type" value="Genomic_DNA"/>
</dbReference>
<dbReference type="Proteomes" id="UP000051884">
    <property type="component" value="Unassembled WGS sequence"/>
</dbReference>
<dbReference type="Pfam" id="PF04860">
    <property type="entry name" value="Phage_portal"/>
    <property type="match status" value="1"/>
</dbReference>
<gene>
    <name evidence="1" type="ORF">IV59_GL000425</name>
</gene>
<accession>A0ABR5Q569</accession>
<protein>
    <submittedName>
        <fullName evidence="1">Phage portal protein, hk97 family</fullName>
    </submittedName>
</protein>
<dbReference type="InterPro" id="IPR006944">
    <property type="entry name" value="Phage/GTA_portal"/>
</dbReference>
<reference evidence="1 2" key="1">
    <citation type="journal article" date="2015" name="Genome Announc.">
        <title>Expanding the biotechnology potential of lactobacilli through comparative genomics of 213 strains and associated genera.</title>
        <authorList>
            <person name="Sun Z."/>
            <person name="Harris H.M."/>
            <person name="McCann A."/>
            <person name="Guo C."/>
            <person name="Argimon S."/>
            <person name="Zhang W."/>
            <person name="Yang X."/>
            <person name="Jeffery I.B."/>
            <person name="Cooney J.C."/>
            <person name="Kagawa T.F."/>
            <person name="Liu W."/>
            <person name="Song Y."/>
            <person name="Salvetti E."/>
            <person name="Wrobel A."/>
            <person name="Rasinkangas P."/>
            <person name="Parkhill J."/>
            <person name="Rea M.C."/>
            <person name="O'Sullivan O."/>
            <person name="Ritari J."/>
            <person name="Douillard F.P."/>
            <person name="Paul Ross R."/>
            <person name="Yang R."/>
            <person name="Briner A.E."/>
            <person name="Felis G.E."/>
            <person name="de Vos W.M."/>
            <person name="Barrangou R."/>
            <person name="Klaenhammer T.R."/>
            <person name="Caufield P.W."/>
            <person name="Cui Y."/>
            <person name="Zhang H."/>
            <person name="O'Toole P.W."/>
        </authorList>
    </citation>
    <scope>NUCLEOTIDE SEQUENCE [LARGE SCALE GENOMIC DNA]</scope>
    <source>
        <strain evidence="1 2">DSM 26202</strain>
    </source>
</reference>
<organism evidence="1 2">
    <name type="scientific">Paucilactobacillus hokkaidonensis</name>
    <dbReference type="NCBI Taxonomy" id="1193095"/>
    <lineage>
        <taxon>Bacteria</taxon>
        <taxon>Bacillati</taxon>
        <taxon>Bacillota</taxon>
        <taxon>Bacilli</taxon>
        <taxon>Lactobacillales</taxon>
        <taxon>Lactobacillaceae</taxon>
        <taxon>Paucilactobacillus</taxon>
    </lineage>
</organism>
<comment type="caution">
    <text evidence="1">The sequence shown here is derived from an EMBL/GenBank/DDBJ whole genome shotgun (WGS) entry which is preliminary data.</text>
</comment>
<dbReference type="NCBIfam" id="TIGR01537">
    <property type="entry name" value="portal_HK97"/>
    <property type="match status" value="1"/>
</dbReference>
<keyword evidence="2" id="KW-1185">Reference proteome</keyword>
<name>A0ABR5Q569_9LACO</name>